<dbReference type="InterPro" id="IPR012444">
    <property type="entry name" value="DUF1647"/>
</dbReference>
<organism evidence="4">
    <name type="scientific">Gongylonema pulchrum</name>
    <dbReference type="NCBI Taxonomy" id="637853"/>
    <lineage>
        <taxon>Eukaryota</taxon>
        <taxon>Metazoa</taxon>
        <taxon>Ecdysozoa</taxon>
        <taxon>Nematoda</taxon>
        <taxon>Chromadorea</taxon>
        <taxon>Rhabditida</taxon>
        <taxon>Spirurina</taxon>
        <taxon>Spiruromorpha</taxon>
        <taxon>Spiruroidea</taxon>
        <taxon>Gongylonematidae</taxon>
        <taxon>Gongylonema</taxon>
    </lineage>
</organism>
<dbReference type="AlphaFoldDB" id="A0A183CXB4"/>
<keyword evidence="1" id="KW-1133">Transmembrane helix</keyword>
<evidence type="ECO:0000313" key="3">
    <source>
        <dbReference type="Proteomes" id="UP000271098"/>
    </source>
</evidence>
<evidence type="ECO:0000256" key="1">
    <source>
        <dbReference type="SAM" id="Phobius"/>
    </source>
</evidence>
<keyword evidence="1" id="KW-0472">Membrane</keyword>
<sequence length="138" mass="17372">MNIQIFIFDFKRERFWWRRLLIHFSQLSWLDHCCRCYRRYHFFTCRTFPIASVRKFWPQQRLIFYDIGLNETNLSFIKNLCNVIYRKFNFSAYPEYVRDLYQYRWKVLIIAVSKYIISCVACVCMYIYMYVCMYVCMY</sequence>
<dbReference type="PANTHER" id="PTHR31389:SF4">
    <property type="entry name" value="LD39211P"/>
    <property type="match status" value="1"/>
</dbReference>
<dbReference type="OrthoDB" id="10053392at2759"/>
<evidence type="ECO:0000313" key="4">
    <source>
        <dbReference type="WBParaSite" id="GPUH_0000110501-mRNA-1"/>
    </source>
</evidence>
<reference evidence="4" key="1">
    <citation type="submission" date="2016-06" db="UniProtKB">
        <authorList>
            <consortium name="WormBaseParasite"/>
        </authorList>
    </citation>
    <scope>IDENTIFICATION</scope>
</reference>
<keyword evidence="3" id="KW-1185">Reference proteome</keyword>
<dbReference type="WBParaSite" id="GPUH_0000110501-mRNA-1">
    <property type="protein sequence ID" value="GPUH_0000110501-mRNA-1"/>
    <property type="gene ID" value="GPUH_0000110501"/>
</dbReference>
<dbReference type="PANTHER" id="PTHR31389">
    <property type="entry name" value="LD39211P"/>
    <property type="match status" value="1"/>
</dbReference>
<name>A0A183CXB4_9BILA</name>
<reference evidence="2 3" key="2">
    <citation type="submission" date="2018-11" db="EMBL/GenBank/DDBJ databases">
        <authorList>
            <consortium name="Pathogen Informatics"/>
        </authorList>
    </citation>
    <scope>NUCLEOTIDE SEQUENCE [LARGE SCALE GENOMIC DNA]</scope>
</reference>
<dbReference type="Pfam" id="PF07801">
    <property type="entry name" value="DUF1647"/>
    <property type="match status" value="1"/>
</dbReference>
<dbReference type="EMBL" id="UYRT01001238">
    <property type="protein sequence ID" value="VDK29388.1"/>
    <property type="molecule type" value="Genomic_DNA"/>
</dbReference>
<gene>
    <name evidence="2" type="ORF">GPUH_LOCUS1105</name>
</gene>
<dbReference type="Proteomes" id="UP000271098">
    <property type="component" value="Unassembled WGS sequence"/>
</dbReference>
<keyword evidence="1" id="KW-0812">Transmembrane</keyword>
<accession>A0A183CXB4</accession>
<proteinExistence type="predicted"/>
<feature type="transmembrane region" description="Helical" evidence="1">
    <location>
        <begin position="107"/>
        <end position="131"/>
    </location>
</feature>
<protein>
    <submittedName>
        <fullName evidence="2 4">Uncharacterized protein</fullName>
    </submittedName>
</protein>
<evidence type="ECO:0000313" key="2">
    <source>
        <dbReference type="EMBL" id="VDK29388.1"/>
    </source>
</evidence>